<dbReference type="Proteomes" id="UP000775213">
    <property type="component" value="Unassembled WGS sequence"/>
</dbReference>
<comment type="caution">
    <text evidence="2">The sequence shown here is derived from an EMBL/GenBank/DDBJ whole genome shotgun (WGS) entry which is preliminary data.</text>
</comment>
<dbReference type="EMBL" id="JAGFBR010000008">
    <property type="protein sequence ID" value="KAH0463029.1"/>
    <property type="molecule type" value="Genomic_DNA"/>
</dbReference>
<reference evidence="2 3" key="1">
    <citation type="journal article" date="2021" name="Hortic Res">
        <title>Chromosome-scale assembly of the Dendrobium chrysotoxum genome enhances the understanding of orchid evolution.</title>
        <authorList>
            <person name="Zhang Y."/>
            <person name="Zhang G.Q."/>
            <person name="Zhang D."/>
            <person name="Liu X.D."/>
            <person name="Xu X.Y."/>
            <person name="Sun W.H."/>
            <person name="Yu X."/>
            <person name="Zhu X."/>
            <person name="Wang Z.W."/>
            <person name="Zhao X."/>
            <person name="Zhong W.Y."/>
            <person name="Chen H."/>
            <person name="Yin W.L."/>
            <person name="Huang T."/>
            <person name="Niu S.C."/>
            <person name="Liu Z.J."/>
        </authorList>
    </citation>
    <scope>NUCLEOTIDE SEQUENCE [LARGE SCALE GENOMIC DNA]</scope>
    <source>
        <strain evidence="2">Lindl</strain>
    </source>
</reference>
<protein>
    <submittedName>
        <fullName evidence="2">Uncharacterized protein</fullName>
    </submittedName>
</protein>
<proteinExistence type="predicted"/>
<evidence type="ECO:0000313" key="2">
    <source>
        <dbReference type="EMBL" id="KAH0463029.1"/>
    </source>
</evidence>
<feature type="region of interest" description="Disordered" evidence="1">
    <location>
        <begin position="1"/>
        <end position="24"/>
    </location>
</feature>
<keyword evidence="3" id="KW-1185">Reference proteome</keyword>
<organism evidence="2 3">
    <name type="scientific">Dendrobium chrysotoxum</name>
    <name type="common">Orchid</name>
    <dbReference type="NCBI Taxonomy" id="161865"/>
    <lineage>
        <taxon>Eukaryota</taxon>
        <taxon>Viridiplantae</taxon>
        <taxon>Streptophyta</taxon>
        <taxon>Embryophyta</taxon>
        <taxon>Tracheophyta</taxon>
        <taxon>Spermatophyta</taxon>
        <taxon>Magnoliopsida</taxon>
        <taxon>Liliopsida</taxon>
        <taxon>Asparagales</taxon>
        <taxon>Orchidaceae</taxon>
        <taxon>Epidendroideae</taxon>
        <taxon>Malaxideae</taxon>
        <taxon>Dendrobiinae</taxon>
        <taxon>Dendrobium</taxon>
    </lineage>
</organism>
<dbReference type="AlphaFoldDB" id="A0AAV7H4N8"/>
<sequence length="61" mass="6701">MPSSSRVRGHLRDQSASRATFPPPPELIDISARAISMTVGLTSLFRDRGAILMPKYLSRMG</sequence>
<accession>A0AAV7H4N8</accession>
<name>A0AAV7H4N8_DENCH</name>
<evidence type="ECO:0000313" key="3">
    <source>
        <dbReference type="Proteomes" id="UP000775213"/>
    </source>
</evidence>
<evidence type="ECO:0000256" key="1">
    <source>
        <dbReference type="SAM" id="MobiDB-lite"/>
    </source>
</evidence>
<gene>
    <name evidence="2" type="ORF">IEQ34_007611</name>
</gene>